<reference evidence="1" key="1">
    <citation type="submission" date="2024-06" db="EMBL/GenBank/DDBJ databases">
        <title>Biodegradation of dimethachlon by Arthrobacter sp. K5: mechanistic insights and ecological implications.</title>
        <authorList>
            <person name="Hu S."/>
            <person name="Lu P."/>
        </authorList>
    </citation>
    <scope>NUCLEOTIDE SEQUENCE</scope>
    <source>
        <strain evidence="1">K5</strain>
    </source>
</reference>
<dbReference type="EMBL" id="CP159279">
    <property type="protein sequence ID" value="XCH11472.1"/>
    <property type="molecule type" value="Genomic_DNA"/>
</dbReference>
<gene>
    <name evidence="1" type="ORF">ABRP34_22365</name>
</gene>
<sequence>MSDEAGKTVANFQHAAAGGLGGACPNEKYTMTELDTGLSSITADWAVQRGVRFSYRVLDRTLQAKESPTRWGW</sequence>
<dbReference type="PROSITE" id="PS51257">
    <property type="entry name" value="PROKAR_LIPOPROTEIN"/>
    <property type="match status" value="1"/>
</dbReference>
<evidence type="ECO:0000313" key="1">
    <source>
        <dbReference type="EMBL" id="XCH11472.1"/>
    </source>
</evidence>
<proteinExistence type="predicted"/>
<dbReference type="RefSeq" id="WP_353711817.1">
    <property type="nucleotide sequence ID" value="NZ_CP159279.1"/>
</dbReference>
<name>A0AAU8EPY4_9MICC</name>
<dbReference type="AlphaFoldDB" id="A0AAU8EPY4"/>
<organism evidence="1">
    <name type="scientific">Arthrobacter sp. K5</name>
    <dbReference type="NCBI Taxonomy" id="2839623"/>
    <lineage>
        <taxon>Bacteria</taxon>
        <taxon>Bacillati</taxon>
        <taxon>Actinomycetota</taxon>
        <taxon>Actinomycetes</taxon>
        <taxon>Micrococcales</taxon>
        <taxon>Micrococcaceae</taxon>
        <taxon>Arthrobacter</taxon>
    </lineage>
</organism>
<protein>
    <submittedName>
        <fullName evidence="1">Uncharacterized protein</fullName>
    </submittedName>
</protein>
<accession>A0AAU8EPY4</accession>